<proteinExistence type="predicted"/>
<comment type="caution">
    <text evidence="2">The sequence shown here is derived from an EMBL/GenBank/DDBJ whole genome shotgun (WGS) entry which is preliminary data.</text>
</comment>
<dbReference type="Proteomes" id="UP000011885">
    <property type="component" value="Unassembled WGS sequence"/>
</dbReference>
<accession>M5UEN8</accession>
<keyword evidence="3" id="KW-1185">Reference proteome</keyword>
<evidence type="ECO:0000313" key="3">
    <source>
        <dbReference type="Proteomes" id="UP000011885"/>
    </source>
</evidence>
<dbReference type="AlphaFoldDB" id="M5UEN8"/>
<gene>
    <name evidence="2" type="ORF">RSSM_04063</name>
</gene>
<sequence>MPHRRDAFILARFRCLFLPQKIAKCQTSDREPNSRPVGKQRAPEKATRQSSSLSLSEAHSPKRGSKSSTTNAVCRV</sequence>
<evidence type="ECO:0000256" key="1">
    <source>
        <dbReference type="SAM" id="MobiDB-lite"/>
    </source>
</evidence>
<evidence type="ECO:0000313" key="2">
    <source>
        <dbReference type="EMBL" id="EMI54468.1"/>
    </source>
</evidence>
<feature type="region of interest" description="Disordered" evidence="1">
    <location>
        <begin position="26"/>
        <end position="76"/>
    </location>
</feature>
<reference evidence="2 3" key="1">
    <citation type="journal article" date="2013" name="Mar. Genomics">
        <title>Expression of sulfatases in Rhodopirellula baltica and the diversity of sulfatases in the genus Rhodopirellula.</title>
        <authorList>
            <person name="Wegner C.E."/>
            <person name="Richter-Heitmann T."/>
            <person name="Klindworth A."/>
            <person name="Klockow C."/>
            <person name="Richter M."/>
            <person name="Achstetter T."/>
            <person name="Glockner F.O."/>
            <person name="Harder J."/>
        </authorList>
    </citation>
    <scope>NUCLEOTIDE SEQUENCE [LARGE SCALE GENOMIC DNA]</scope>
    <source>
        <strain evidence="2 3">SM41</strain>
    </source>
</reference>
<organism evidence="2 3">
    <name type="scientific">Rhodopirellula sallentina SM41</name>
    <dbReference type="NCBI Taxonomy" id="1263870"/>
    <lineage>
        <taxon>Bacteria</taxon>
        <taxon>Pseudomonadati</taxon>
        <taxon>Planctomycetota</taxon>
        <taxon>Planctomycetia</taxon>
        <taxon>Pirellulales</taxon>
        <taxon>Pirellulaceae</taxon>
        <taxon>Rhodopirellula</taxon>
    </lineage>
</organism>
<name>M5UEN8_9BACT</name>
<protein>
    <submittedName>
        <fullName evidence="2">Uncharacterized protein</fullName>
    </submittedName>
</protein>
<dbReference type="EMBL" id="ANOH01000275">
    <property type="protein sequence ID" value="EMI54468.1"/>
    <property type="molecule type" value="Genomic_DNA"/>
</dbReference>
<feature type="compositionally biased region" description="Polar residues" evidence="1">
    <location>
        <begin position="66"/>
        <end position="76"/>
    </location>
</feature>